<name>A0A1L7CVR6_9CORY</name>
<keyword evidence="3" id="KW-0808">Transferase</keyword>
<dbReference type="Gene3D" id="3.90.550.10">
    <property type="entry name" value="Spore Coat Polysaccharide Biosynthesis Protein SpsA, Chain A"/>
    <property type="match status" value="1"/>
</dbReference>
<protein>
    <recommendedName>
        <fullName evidence="4">Glycosyltransferase 2-like domain-containing protein</fullName>
    </recommendedName>
</protein>
<gene>
    <name evidence="5" type="ORF">CSPHI_00945</name>
</gene>
<dbReference type="InterPro" id="IPR029044">
    <property type="entry name" value="Nucleotide-diphossugar_trans"/>
</dbReference>
<dbReference type="InterPro" id="IPR050834">
    <property type="entry name" value="Glycosyltransf_2"/>
</dbReference>
<dbReference type="Pfam" id="PF00535">
    <property type="entry name" value="Glycos_transf_2"/>
    <property type="match status" value="1"/>
</dbReference>
<reference evidence="5 6" key="1">
    <citation type="submission" date="2014-08" db="EMBL/GenBank/DDBJ databases">
        <title>Complete genome sequence of Corynebacterium sphenisci CECT 5990(T) (=DSM 44792(T)), isolated from healthy wild penguins.</title>
        <authorList>
            <person name="Ruckert C."/>
            <person name="Albersmeier A."/>
            <person name="Winkler A."/>
            <person name="Kalinowski J."/>
        </authorList>
    </citation>
    <scope>NUCLEOTIDE SEQUENCE [LARGE SCALE GENOMIC DNA]</scope>
    <source>
        <strain evidence="5 6">DSM 44792</strain>
    </source>
</reference>
<dbReference type="OrthoDB" id="7665907at2"/>
<evidence type="ECO:0000256" key="3">
    <source>
        <dbReference type="ARBA" id="ARBA00022679"/>
    </source>
</evidence>
<keyword evidence="6" id="KW-1185">Reference proteome</keyword>
<sequence>MTVYAGTAAAHLDAALASLWAQTRPAAAAVLVADGPLTAAQEAVLATHAAAHPELRLIRLPVNRGAGPASAAGLAEVATEWVARLDADDIAAPERLARQLPYAEARGLDVAGTALAEFDDAAVAAGASPGRALLGVRRLPAGHDRIAAYARWNSPVNHPSALLRVAAVRAAGGYRDRPMMEDYDLWARMLARGARFGNMAEPLTLFRGGDAALARRVGAGMVAAERRMQATLVAEGLVSRPRAALNLLLRTGYRLLPAAALRRVNRLLFHRRRGAAT</sequence>
<dbReference type="STRING" id="1437874.CSPHI_00945"/>
<accession>A0A1L7CVR6</accession>
<evidence type="ECO:0000256" key="2">
    <source>
        <dbReference type="ARBA" id="ARBA00022676"/>
    </source>
</evidence>
<proteinExistence type="inferred from homology"/>
<dbReference type="Proteomes" id="UP000185469">
    <property type="component" value="Chromosome"/>
</dbReference>
<feature type="domain" description="Glycosyltransferase 2-like" evidence="4">
    <location>
        <begin position="9"/>
        <end position="121"/>
    </location>
</feature>
<dbReference type="SUPFAM" id="SSF53448">
    <property type="entry name" value="Nucleotide-diphospho-sugar transferases"/>
    <property type="match status" value="1"/>
</dbReference>
<dbReference type="PANTHER" id="PTHR43685:SF5">
    <property type="entry name" value="GLYCOSYLTRANSFERASE EPSE-RELATED"/>
    <property type="match status" value="1"/>
</dbReference>
<dbReference type="PANTHER" id="PTHR43685">
    <property type="entry name" value="GLYCOSYLTRANSFERASE"/>
    <property type="match status" value="1"/>
</dbReference>
<evidence type="ECO:0000259" key="4">
    <source>
        <dbReference type="Pfam" id="PF00535"/>
    </source>
</evidence>
<dbReference type="KEGG" id="csph:CSPHI_00945"/>
<evidence type="ECO:0000256" key="1">
    <source>
        <dbReference type="ARBA" id="ARBA00006739"/>
    </source>
</evidence>
<organism evidence="5 6">
    <name type="scientific">Corynebacterium sphenisci DSM 44792</name>
    <dbReference type="NCBI Taxonomy" id="1437874"/>
    <lineage>
        <taxon>Bacteria</taxon>
        <taxon>Bacillati</taxon>
        <taxon>Actinomycetota</taxon>
        <taxon>Actinomycetes</taxon>
        <taxon>Mycobacteriales</taxon>
        <taxon>Corynebacteriaceae</taxon>
        <taxon>Corynebacterium</taxon>
    </lineage>
</organism>
<keyword evidence="2" id="KW-0328">Glycosyltransferase</keyword>
<dbReference type="GO" id="GO:0016757">
    <property type="term" value="F:glycosyltransferase activity"/>
    <property type="evidence" value="ECO:0007669"/>
    <property type="project" value="UniProtKB-KW"/>
</dbReference>
<evidence type="ECO:0000313" key="5">
    <source>
        <dbReference type="EMBL" id="APT89890.1"/>
    </source>
</evidence>
<dbReference type="AlphaFoldDB" id="A0A1L7CVR6"/>
<dbReference type="EMBL" id="CP009248">
    <property type="protein sequence ID" value="APT89890.1"/>
    <property type="molecule type" value="Genomic_DNA"/>
</dbReference>
<dbReference type="InterPro" id="IPR001173">
    <property type="entry name" value="Glyco_trans_2-like"/>
</dbReference>
<evidence type="ECO:0000313" key="6">
    <source>
        <dbReference type="Proteomes" id="UP000185469"/>
    </source>
</evidence>
<comment type="similarity">
    <text evidence="1">Belongs to the glycosyltransferase 2 family.</text>
</comment>